<feature type="compositionally biased region" description="Acidic residues" evidence="1">
    <location>
        <begin position="166"/>
        <end position="178"/>
    </location>
</feature>
<dbReference type="InterPro" id="IPR000835">
    <property type="entry name" value="HTH_MarR-typ"/>
</dbReference>
<dbReference type="InterPro" id="IPR011991">
    <property type="entry name" value="ArsR-like_HTH"/>
</dbReference>
<proteinExistence type="predicted"/>
<organism evidence="3 4">
    <name type="scientific">Candidatus Thiodiazotropha taylori</name>
    <dbReference type="NCBI Taxonomy" id="2792791"/>
    <lineage>
        <taxon>Bacteria</taxon>
        <taxon>Pseudomonadati</taxon>
        <taxon>Pseudomonadota</taxon>
        <taxon>Gammaproteobacteria</taxon>
        <taxon>Chromatiales</taxon>
        <taxon>Sedimenticolaceae</taxon>
        <taxon>Candidatus Thiodiazotropha</taxon>
    </lineage>
</organism>
<protein>
    <submittedName>
        <fullName evidence="3">MarR family transcriptional regulator</fullName>
    </submittedName>
</protein>
<evidence type="ECO:0000313" key="4">
    <source>
        <dbReference type="Proteomes" id="UP000770889"/>
    </source>
</evidence>
<dbReference type="Pfam" id="PF01047">
    <property type="entry name" value="MarR"/>
    <property type="match status" value="1"/>
</dbReference>
<gene>
    <name evidence="3" type="ORF">KME65_01835</name>
</gene>
<sequence>MSKHDDIGDQVIVALRRVIRAVDLHSRTLVESHGLTGPQALILKALQNGSLPAGELATQVSLSQGTVTDILNRLEKRGLIRRNRDTEDRRRVLVEATDAALTLLAQSPPLLQESFAERFSNLQDWEQTQLLASLQRIAAMMDAEDIDAAPVLSSGSVRATTQAVEEVLEPEPTEEEQVPVESSKEAKVSSVT</sequence>
<feature type="compositionally biased region" description="Basic and acidic residues" evidence="1">
    <location>
        <begin position="182"/>
        <end position="192"/>
    </location>
</feature>
<dbReference type="CDD" id="cd00090">
    <property type="entry name" value="HTH_ARSR"/>
    <property type="match status" value="1"/>
</dbReference>
<comment type="caution">
    <text evidence="3">The sequence shown here is derived from an EMBL/GenBank/DDBJ whole genome shotgun (WGS) entry which is preliminary data.</text>
</comment>
<dbReference type="InterPro" id="IPR036390">
    <property type="entry name" value="WH_DNA-bd_sf"/>
</dbReference>
<evidence type="ECO:0000313" key="3">
    <source>
        <dbReference type="EMBL" id="MBT2987681.1"/>
    </source>
</evidence>
<reference evidence="3 4" key="1">
    <citation type="submission" date="2021-05" db="EMBL/GenBank/DDBJ databases">
        <title>Genetic and Functional Diversity in Clade A Lucinid endosymbionts from the Bahamas.</title>
        <authorList>
            <person name="Giani N.M."/>
            <person name="Engel A.S."/>
            <person name="Campbell B.J."/>
        </authorList>
    </citation>
    <scope>NUCLEOTIDE SEQUENCE [LARGE SCALE GENOMIC DNA]</scope>
    <source>
        <strain evidence="3">LUC16012Gg_MoonRockCtena</strain>
    </source>
</reference>
<dbReference type="Proteomes" id="UP000770889">
    <property type="component" value="Unassembled WGS sequence"/>
</dbReference>
<dbReference type="InterPro" id="IPR036388">
    <property type="entry name" value="WH-like_DNA-bd_sf"/>
</dbReference>
<accession>A0A944M554</accession>
<dbReference type="SUPFAM" id="SSF46785">
    <property type="entry name" value="Winged helix' DNA-binding domain"/>
    <property type="match status" value="1"/>
</dbReference>
<feature type="domain" description="HTH marR-type" evidence="2">
    <location>
        <begin position="8"/>
        <end position="139"/>
    </location>
</feature>
<dbReference type="PANTHER" id="PTHR33164:SF89">
    <property type="entry name" value="MARR FAMILY REGULATORY PROTEIN"/>
    <property type="match status" value="1"/>
</dbReference>
<evidence type="ECO:0000259" key="2">
    <source>
        <dbReference type="PROSITE" id="PS50995"/>
    </source>
</evidence>
<name>A0A944M554_9GAMM</name>
<dbReference type="PANTHER" id="PTHR33164">
    <property type="entry name" value="TRANSCRIPTIONAL REGULATOR, MARR FAMILY"/>
    <property type="match status" value="1"/>
</dbReference>
<dbReference type="AlphaFoldDB" id="A0A944M554"/>
<dbReference type="GO" id="GO:0006950">
    <property type="term" value="P:response to stress"/>
    <property type="evidence" value="ECO:0007669"/>
    <property type="project" value="TreeGrafter"/>
</dbReference>
<evidence type="ECO:0000256" key="1">
    <source>
        <dbReference type="SAM" id="MobiDB-lite"/>
    </source>
</evidence>
<dbReference type="GO" id="GO:0003700">
    <property type="term" value="F:DNA-binding transcription factor activity"/>
    <property type="evidence" value="ECO:0007669"/>
    <property type="project" value="InterPro"/>
</dbReference>
<feature type="region of interest" description="Disordered" evidence="1">
    <location>
        <begin position="162"/>
        <end position="192"/>
    </location>
</feature>
<dbReference type="Gene3D" id="1.10.10.10">
    <property type="entry name" value="Winged helix-like DNA-binding domain superfamily/Winged helix DNA-binding domain"/>
    <property type="match status" value="1"/>
</dbReference>
<dbReference type="PROSITE" id="PS50995">
    <property type="entry name" value="HTH_MARR_2"/>
    <property type="match status" value="1"/>
</dbReference>
<dbReference type="InterPro" id="IPR039422">
    <property type="entry name" value="MarR/SlyA-like"/>
</dbReference>
<dbReference type="EMBL" id="JAHHGM010000001">
    <property type="protein sequence ID" value="MBT2987681.1"/>
    <property type="molecule type" value="Genomic_DNA"/>
</dbReference>
<dbReference type="PRINTS" id="PR00598">
    <property type="entry name" value="HTHMARR"/>
</dbReference>
<dbReference type="SMART" id="SM00347">
    <property type="entry name" value="HTH_MARR"/>
    <property type="match status" value="1"/>
</dbReference>